<sequence>MLGSLAILVIADMIPQRSFRRDFAAVMNIVDHTNHSVRAAVRSNPWAAAATIVPTITIAPRCDLHHESQSLPKIATAPWRRRNLPPEPSSTSLTFVTRGQGPALHCPKHAMLRSHLVGGGDRIFGGWWVAEIAIFVEMVFARRPHI</sequence>
<name>W9QMX9_9ROSA</name>
<dbReference type="AlphaFoldDB" id="W9QMX9"/>
<keyword evidence="2" id="KW-1185">Reference proteome</keyword>
<reference evidence="2" key="1">
    <citation type="submission" date="2013-01" db="EMBL/GenBank/DDBJ databases">
        <title>Draft Genome Sequence of a Mulberry Tree, Morus notabilis C.K. Schneid.</title>
        <authorList>
            <person name="He N."/>
            <person name="Zhao S."/>
        </authorList>
    </citation>
    <scope>NUCLEOTIDE SEQUENCE</scope>
</reference>
<evidence type="ECO:0000313" key="1">
    <source>
        <dbReference type="EMBL" id="EXB44179.1"/>
    </source>
</evidence>
<proteinExistence type="predicted"/>
<accession>W9QMX9</accession>
<organism evidence="1 2">
    <name type="scientific">Morus notabilis</name>
    <dbReference type="NCBI Taxonomy" id="981085"/>
    <lineage>
        <taxon>Eukaryota</taxon>
        <taxon>Viridiplantae</taxon>
        <taxon>Streptophyta</taxon>
        <taxon>Embryophyta</taxon>
        <taxon>Tracheophyta</taxon>
        <taxon>Spermatophyta</taxon>
        <taxon>Magnoliopsida</taxon>
        <taxon>eudicotyledons</taxon>
        <taxon>Gunneridae</taxon>
        <taxon>Pentapetalae</taxon>
        <taxon>rosids</taxon>
        <taxon>fabids</taxon>
        <taxon>Rosales</taxon>
        <taxon>Moraceae</taxon>
        <taxon>Moreae</taxon>
        <taxon>Morus</taxon>
    </lineage>
</organism>
<gene>
    <name evidence="1" type="ORF">L484_010285</name>
</gene>
<dbReference type="Proteomes" id="UP000030645">
    <property type="component" value="Unassembled WGS sequence"/>
</dbReference>
<dbReference type="EMBL" id="KE343845">
    <property type="protein sequence ID" value="EXB44179.1"/>
    <property type="molecule type" value="Genomic_DNA"/>
</dbReference>
<protein>
    <submittedName>
        <fullName evidence="1">Uncharacterized protein</fullName>
    </submittedName>
</protein>
<evidence type="ECO:0000313" key="2">
    <source>
        <dbReference type="Proteomes" id="UP000030645"/>
    </source>
</evidence>